<accession>A0A9P5NDB9</accession>
<gene>
    <name evidence="1" type="ORF">CPB84DRAFT_283247</name>
</gene>
<protein>
    <submittedName>
        <fullName evidence="1">Uncharacterized protein</fullName>
    </submittedName>
</protein>
<dbReference type="Proteomes" id="UP000724874">
    <property type="component" value="Unassembled WGS sequence"/>
</dbReference>
<sequence>MDDDTRCAIEYIGKNMGSFFHLENVIEQTVQLDEIMWKNACLSDSAHFMVPKELILDALYAAKLCLNQNISLRYALLDQLKDDSRQLGRCLSGVAGAVTDVIANEGIAGDLHEVFNFTRRLMEIAKPFDMKFEKIVYPQGTPTTANNYDQRCQQYYNAPG</sequence>
<keyword evidence="2" id="KW-1185">Reference proteome</keyword>
<proteinExistence type="predicted"/>
<evidence type="ECO:0000313" key="2">
    <source>
        <dbReference type="Proteomes" id="UP000724874"/>
    </source>
</evidence>
<dbReference type="EMBL" id="JADNYJ010000143">
    <property type="protein sequence ID" value="KAF8880107.1"/>
    <property type="molecule type" value="Genomic_DNA"/>
</dbReference>
<name>A0A9P5NDB9_GYMJU</name>
<organism evidence="1 2">
    <name type="scientific">Gymnopilus junonius</name>
    <name type="common">Spectacular rustgill mushroom</name>
    <name type="synonym">Gymnopilus spectabilis subsp. junonius</name>
    <dbReference type="NCBI Taxonomy" id="109634"/>
    <lineage>
        <taxon>Eukaryota</taxon>
        <taxon>Fungi</taxon>
        <taxon>Dikarya</taxon>
        <taxon>Basidiomycota</taxon>
        <taxon>Agaricomycotina</taxon>
        <taxon>Agaricomycetes</taxon>
        <taxon>Agaricomycetidae</taxon>
        <taxon>Agaricales</taxon>
        <taxon>Agaricineae</taxon>
        <taxon>Hymenogastraceae</taxon>
        <taxon>Gymnopilus</taxon>
    </lineage>
</organism>
<dbReference type="AlphaFoldDB" id="A0A9P5NDB9"/>
<reference evidence="1" key="1">
    <citation type="submission" date="2020-11" db="EMBL/GenBank/DDBJ databases">
        <authorList>
            <consortium name="DOE Joint Genome Institute"/>
            <person name="Ahrendt S."/>
            <person name="Riley R."/>
            <person name="Andreopoulos W."/>
            <person name="LaButti K."/>
            <person name="Pangilinan J."/>
            <person name="Ruiz-duenas F.J."/>
            <person name="Barrasa J.M."/>
            <person name="Sanchez-Garcia M."/>
            <person name="Camarero S."/>
            <person name="Miyauchi S."/>
            <person name="Serrano A."/>
            <person name="Linde D."/>
            <person name="Babiker R."/>
            <person name="Drula E."/>
            <person name="Ayuso-Fernandez I."/>
            <person name="Pacheco R."/>
            <person name="Padilla G."/>
            <person name="Ferreira P."/>
            <person name="Barriuso J."/>
            <person name="Kellner H."/>
            <person name="Castanera R."/>
            <person name="Alfaro M."/>
            <person name="Ramirez L."/>
            <person name="Pisabarro A.G."/>
            <person name="Kuo A."/>
            <person name="Tritt A."/>
            <person name="Lipzen A."/>
            <person name="He G."/>
            <person name="Yan M."/>
            <person name="Ng V."/>
            <person name="Cullen D."/>
            <person name="Martin F."/>
            <person name="Rosso M.-N."/>
            <person name="Henrissat B."/>
            <person name="Hibbett D."/>
            <person name="Martinez A.T."/>
            <person name="Grigoriev I.V."/>
        </authorList>
    </citation>
    <scope>NUCLEOTIDE SEQUENCE</scope>
    <source>
        <strain evidence="1">AH 44721</strain>
    </source>
</reference>
<comment type="caution">
    <text evidence="1">The sequence shown here is derived from an EMBL/GenBank/DDBJ whole genome shotgun (WGS) entry which is preliminary data.</text>
</comment>
<evidence type="ECO:0000313" key="1">
    <source>
        <dbReference type="EMBL" id="KAF8880107.1"/>
    </source>
</evidence>